<organism evidence="5 6">
    <name type="scientific">Novosphingobium jiangmenense</name>
    <dbReference type="NCBI Taxonomy" id="2791981"/>
    <lineage>
        <taxon>Bacteria</taxon>
        <taxon>Pseudomonadati</taxon>
        <taxon>Pseudomonadota</taxon>
        <taxon>Alphaproteobacteria</taxon>
        <taxon>Sphingomonadales</taxon>
        <taxon>Sphingomonadaceae</taxon>
        <taxon>Novosphingobium</taxon>
    </lineage>
</organism>
<dbReference type="EMBL" id="JADQDC010000019">
    <property type="protein sequence ID" value="MBF9153042.1"/>
    <property type="molecule type" value="Genomic_DNA"/>
</dbReference>
<protein>
    <submittedName>
        <fullName evidence="5">2OG-Fe(II) oxygenase</fullName>
    </submittedName>
</protein>
<dbReference type="Pfam" id="PF13640">
    <property type="entry name" value="2OG-FeII_Oxy_3"/>
    <property type="match status" value="1"/>
</dbReference>
<evidence type="ECO:0000313" key="5">
    <source>
        <dbReference type="EMBL" id="MBF9153042.1"/>
    </source>
</evidence>
<evidence type="ECO:0000256" key="1">
    <source>
        <dbReference type="ARBA" id="ARBA00001961"/>
    </source>
</evidence>
<keyword evidence="6" id="KW-1185">Reference proteome</keyword>
<dbReference type="PANTHER" id="PTHR12117">
    <property type="entry name" value="HISTONE ACETYLTRANSFERASE COMPLEX"/>
    <property type="match status" value="1"/>
</dbReference>
<evidence type="ECO:0000256" key="3">
    <source>
        <dbReference type="ARBA" id="ARBA00023002"/>
    </source>
</evidence>
<keyword evidence="3" id="KW-0560">Oxidoreductase</keyword>
<comment type="caution">
    <text evidence="5">The sequence shown here is derived from an EMBL/GenBank/DDBJ whole genome shotgun (WGS) entry which is preliminary data.</text>
</comment>
<comment type="cofactor">
    <cofactor evidence="1">
        <name>L-ascorbate</name>
        <dbReference type="ChEBI" id="CHEBI:38290"/>
    </cofactor>
</comment>
<name>A0ABS0HLB7_9SPHN</name>
<dbReference type="RefSeq" id="WP_196277309.1">
    <property type="nucleotide sequence ID" value="NZ_JADQDC010000019.1"/>
</dbReference>
<dbReference type="InterPro" id="IPR051842">
    <property type="entry name" value="uS12_prolyl_hydroxylase"/>
</dbReference>
<proteinExistence type="predicted"/>
<sequence length="277" mass="31665">MSVLELQDRGGLYAFDEAQCTEAGKQLAERYQSAEPFPHIAIDDFVSKDVLRELLTEFPSSDGHEFFDRDQERFKYQYHPQECGPRVRNLLAELNSQAFLSFLSNMTGIKGLISDPYYLGGGLHETKRGGHLGVHADFNIHNKMKLQRRLNLLIYLNDDWDEAWGGHLELWDREMKGCTEKVAPLIGRAVLFNTDLDSFHGHPDPLACPPERSRRSIATYYYTAPPEGVANLPKRTTVFKERPGSTDRADWKVRAQHMWKDWAPPAVQRMLSSAKAD</sequence>
<dbReference type="Gene3D" id="2.60.120.620">
    <property type="entry name" value="q2cbj1_9rhob like domain"/>
    <property type="match status" value="1"/>
</dbReference>
<evidence type="ECO:0000256" key="2">
    <source>
        <dbReference type="ARBA" id="ARBA00022964"/>
    </source>
</evidence>
<keyword evidence="2" id="KW-0223">Dioxygenase</keyword>
<evidence type="ECO:0000313" key="6">
    <source>
        <dbReference type="Proteomes" id="UP000600799"/>
    </source>
</evidence>
<accession>A0ABS0HLB7</accession>
<dbReference type="InterPro" id="IPR044862">
    <property type="entry name" value="Pro_4_hyd_alph_FE2OG_OXY"/>
</dbReference>
<reference evidence="5 6" key="1">
    <citation type="submission" date="2020-11" db="EMBL/GenBank/DDBJ databases">
        <title>The genome sequence of Novosphingobium sp. 1Y9A.</title>
        <authorList>
            <person name="Liu Y."/>
        </authorList>
    </citation>
    <scope>NUCLEOTIDE SEQUENCE [LARGE SCALE GENOMIC DNA]</scope>
    <source>
        <strain evidence="5 6">1Y9A</strain>
    </source>
</reference>
<gene>
    <name evidence="5" type="ORF">I2488_18720</name>
</gene>
<evidence type="ECO:0000259" key="4">
    <source>
        <dbReference type="SMART" id="SM00702"/>
    </source>
</evidence>
<feature type="domain" description="Prolyl 4-hydroxylase alpha subunit" evidence="4">
    <location>
        <begin position="38"/>
        <end position="222"/>
    </location>
</feature>
<dbReference type="PANTHER" id="PTHR12117:SF0">
    <property type="entry name" value="PROLYL 3-HYDROXYLASE OGFOD1"/>
    <property type="match status" value="1"/>
</dbReference>
<dbReference type="SMART" id="SM00702">
    <property type="entry name" value="P4Hc"/>
    <property type="match status" value="1"/>
</dbReference>
<dbReference type="Proteomes" id="UP000600799">
    <property type="component" value="Unassembled WGS sequence"/>
</dbReference>
<dbReference type="InterPro" id="IPR006620">
    <property type="entry name" value="Pro_4_hyd_alph"/>
</dbReference>